<feature type="domain" description="TadE-like" evidence="1">
    <location>
        <begin position="32"/>
        <end position="73"/>
    </location>
</feature>
<evidence type="ECO:0000313" key="2">
    <source>
        <dbReference type="EMBL" id="MBP1857909.1"/>
    </source>
</evidence>
<organism evidence="2 3">
    <name type="scientific">Rhizobium herbae</name>
    <dbReference type="NCBI Taxonomy" id="508661"/>
    <lineage>
        <taxon>Bacteria</taxon>
        <taxon>Pseudomonadati</taxon>
        <taxon>Pseudomonadota</taxon>
        <taxon>Alphaproteobacteria</taxon>
        <taxon>Hyphomicrobiales</taxon>
        <taxon>Rhizobiaceae</taxon>
        <taxon>Rhizobium/Agrobacterium group</taxon>
        <taxon>Rhizobium</taxon>
    </lineage>
</organism>
<dbReference type="Pfam" id="PF07811">
    <property type="entry name" value="TadE"/>
    <property type="match status" value="1"/>
</dbReference>
<gene>
    <name evidence="2" type="ORF">J2Z75_001405</name>
</gene>
<sequence length="225" mass="23972">MKATIGHHIAMLSGKAETFAETFKAFWRDRKGTGAIEFTIVLPLLIVAYVGSFEICAGFNVARKVARAASTVADTIAQAPDGTTMKVSTLDGMPPVLRGIMDPFPLPAASVLKVTGIKITGPGVGVVAWSRGWSWKKNDTLDPSADYTAALVTTTTPYVKDSTVVVPTDISTTGTFIVRSEINVPYTVELLNWSSGVVPSQIHISKTYYLRQRVGDTIACSGCGA</sequence>
<dbReference type="InterPro" id="IPR012495">
    <property type="entry name" value="TadE-like_dom"/>
</dbReference>
<reference evidence="2 3" key="1">
    <citation type="submission" date="2021-03" db="EMBL/GenBank/DDBJ databases">
        <title>Genomic Encyclopedia of Type Strains, Phase IV (KMG-IV): sequencing the most valuable type-strain genomes for metagenomic binning, comparative biology and taxonomic classification.</title>
        <authorList>
            <person name="Goeker M."/>
        </authorList>
    </citation>
    <scope>NUCLEOTIDE SEQUENCE [LARGE SCALE GENOMIC DNA]</scope>
    <source>
        <strain evidence="2 3">DSM 26427</strain>
    </source>
</reference>
<dbReference type="EMBL" id="JAGGJV010000002">
    <property type="protein sequence ID" value="MBP1857909.1"/>
    <property type="molecule type" value="Genomic_DNA"/>
</dbReference>
<evidence type="ECO:0000313" key="3">
    <source>
        <dbReference type="Proteomes" id="UP000823786"/>
    </source>
</evidence>
<comment type="caution">
    <text evidence="2">The sequence shown here is derived from an EMBL/GenBank/DDBJ whole genome shotgun (WGS) entry which is preliminary data.</text>
</comment>
<accession>A0ABS4EIY5</accession>
<protein>
    <submittedName>
        <fullName evidence="2">Flp pilus assembly protein TadG</fullName>
    </submittedName>
</protein>
<evidence type="ECO:0000259" key="1">
    <source>
        <dbReference type="Pfam" id="PF07811"/>
    </source>
</evidence>
<dbReference type="RefSeq" id="WP_209849682.1">
    <property type="nucleotide sequence ID" value="NZ_JAGGJV010000002.1"/>
</dbReference>
<proteinExistence type="predicted"/>
<name>A0ABS4EIY5_9HYPH</name>
<dbReference type="Proteomes" id="UP000823786">
    <property type="component" value="Unassembled WGS sequence"/>
</dbReference>
<keyword evidence="3" id="KW-1185">Reference proteome</keyword>